<dbReference type="EMBL" id="GBRH01200510">
    <property type="protein sequence ID" value="JAD97385.1"/>
    <property type="molecule type" value="Transcribed_RNA"/>
</dbReference>
<organism evidence="1">
    <name type="scientific">Arundo donax</name>
    <name type="common">Giant reed</name>
    <name type="synonym">Donax arundinaceus</name>
    <dbReference type="NCBI Taxonomy" id="35708"/>
    <lineage>
        <taxon>Eukaryota</taxon>
        <taxon>Viridiplantae</taxon>
        <taxon>Streptophyta</taxon>
        <taxon>Embryophyta</taxon>
        <taxon>Tracheophyta</taxon>
        <taxon>Spermatophyta</taxon>
        <taxon>Magnoliopsida</taxon>
        <taxon>Liliopsida</taxon>
        <taxon>Poales</taxon>
        <taxon>Poaceae</taxon>
        <taxon>PACMAD clade</taxon>
        <taxon>Arundinoideae</taxon>
        <taxon>Arundineae</taxon>
        <taxon>Arundo</taxon>
    </lineage>
</organism>
<evidence type="ECO:0000313" key="1">
    <source>
        <dbReference type="EMBL" id="JAD97385.1"/>
    </source>
</evidence>
<reference evidence="1" key="1">
    <citation type="submission" date="2014-09" db="EMBL/GenBank/DDBJ databases">
        <authorList>
            <person name="Magalhaes I.L.F."/>
            <person name="Oliveira U."/>
            <person name="Santos F.R."/>
            <person name="Vidigal T.H.D.A."/>
            <person name="Brescovit A.D."/>
            <person name="Santos A.J."/>
        </authorList>
    </citation>
    <scope>NUCLEOTIDE SEQUENCE</scope>
    <source>
        <tissue evidence="1">Shoot tissue taken approximately 20 cm above the soil surface</tissue>
    </source>
</reference>
<proteinExistence type="predicted"/>
<protein>
    <submittedName>
        <fullName evidence="1">Uncharacterized protein</fullName>
    </submittedName>
</protein>
<accession>A0A0A9KQA9</accession>
<name>A0A0A9KQA9_ARUDO</name>
<sequence>MYPSLDLVFEL</sequence>
<reference evidence="1" key="2">
    <citation type="journal article" date="2015" name="Data Brief">
        <title>Shoot transcriptome of the giant reed, Arundo donax.</title>
        <authorList>
            <person name="Barrero R.A."/>
            <person name="Guerrero F.D."/>
            <person name="Moolhuijzen P."/>
            <person name="Goolsby J.A."/>
            <person name="Tidwell J."/>
            <person name="Bellgard S.E."/>
            <person name="Bellgard M.I."/>
        </authorList>
    </citation>
    <scope>NUCLEOTIDE SEQUENCE</scope>
    <source>
        <tissue evidence="1">Shoot tissue taken approximately 20 cm above the soil surface</tissue>
    </source>
</reference>